<protein>
    <submittedName>
        <fullName evidence="1">Uncharacterized protein</fullName>
    </submittedName>
</protein>
<sequence length="89" mass="10246">MKQTTRAWLFYTSMDNNNETHSRPVDVTPHGVGSEIAQRCGYSRHVDADIVIPVYNEEHTLARCITTHNGYLSEQRQSRNSHLCQTHPH</sequence>
<organism evidence="1">
    <name type="scientific">Bifidobacterium aquikefiricola</name>
    <dbReference type="NCBI Taxonomy" id="3059038"/>
    <lineage>
        <taxon>Bacteria</taxon>
        <taxon>Bacillati</taxon>
        <taxon>Actinomycetota</taxon>
        <taxon>Actinomycetes</taxon>
        <taxon>Bifidobacteriales</taxon>
        <taxon>Bifidobacteriaceae</taxon>
        <taxon>Bifidobacterium</taxon>
    </lineage>
</organism>
<dbReference type="RefSeq" id="WP_369344925.1">
    <property type="nucleotide sequence ID" value="NZ_CP129674.1"/>
</dbReference>
<reference evidence="1" key="1">
    <citation type="submission" date="2023-07" db="EMBL/GenBank/DDBJ databases">
        <title>Bifidobacterium aquikefiriaerophilum sp. nov. and Bifidobacterium eccum sp. nov., isolated from water kefir.</title>
        <authorList>
            <person name="Breselge S."/>
            <person name="Bellassi P."/>
            <person name="Barcenilla C."/>
            <person name="Alvarez-Ordonez A."/>
            <person name="Morelli L."/>
            <person name="Cotter P.D."/>
        </authorList>
    </citation>
    <scope>NUCLEOTIDE SEQUENCE</scope>
    <source>
        <strain evidence="1">WK041_4_12</strain>
    </source>
</reference>
<dbReference type="EMBL" id="CP129674">
    <property type="protein sequence ID" value="XDS45389.1"/>
    <property type="molecule type" value="Genomic_DNA"/>
</dbReference>
<dbReference type="KEGG" id="baqk:QN215_04615"/>
<proteinExistence type="predicted"/>
<dbReference type="AlphaFoldDB" id="A0AB39U8S1"/>
<gene>
    <name evidence="1" type="ORF">QN215_04615</name>
</gene>
<evidence type="ECO:0000313" key="1">
    <source>
        <dbReference type="EMBL" id="XDS45389.1"/>
    </source>
</evidence>
<name>A0AB39U8S1_9BIFI</name>
<dbReference type="CDD" id="cd00761">
    <property type="entry name" value="Glyco_tranf_GTA_type"/>
    <property type="match status" value="1"/>
</dbReference>
<accession>A0AB39U8S1</accession>